<keyword evidence="2" id="KW-1133">Transmembrane helix</keyword>
<feature type="transmembrane region" description="Helical" evidence="2">
    <location>
        <begin position="61"/>
        <end position="84"/>
    </location>
</feature>
<keyword evidence="2" id="KW-0812">Transmembrane</keyword>
<dbReference type="KEGG" id="nar:Saro_1776"/>
<name>Q2G7F7_NOVAD</name>
<dbReference type="EMBL" id="CP000248">
    <property type="protein sequence ID" value="ABD26216.1"/>
    <property type="molecule type" value="Genomic_DNA"/>
</dbReference>
<evidence type="ECO:0000256" key="1">
    <source>
        <dbReference type="SAM" id="MobiDB-lite"/>
    </source>
</evidence>
<evidence type="ECO:0000313" key="4">
    <source>
        <dbReference type="Proteomes" id="UP000009134"/>
    </source>
</evidence>
<reference evidence="4" key="1">
    <citation type="submission" date="2006-01" db="EMBL/GenBank/DDBJ databases">
        <title>Complete sequence of Novosphingobium aromaticivorans DSM 12444.</title>
        <authorList>
            <consortium name="US DOE Joint Genome Institute"/>
            <person name="Copeland A."/>
            <person name="Lucas S."/>
            <person name="Lapidus A."/>
            <person name="Barry K."/>
            <person name="Detter J.C."/>
            <person name="Glavina T."/>
            <person name="Hammon N."/>
            <person name="Israni S."/>
            <person name="Pitluck S."/>
            <person name="Chain P."/>
            <person name="Malfatti S."/>
            <person name="Shin M."/>
            <person name="Vergez L."/>
            <person name="Schmutz J."/>
            <person name="Larimer F."/>
            <person name="Land M."/>
            <person name="Kyrpides N."/>
            <person name="Ivanova N."/>
            <person name="Fredrickson J."/>
            <person name="Balkwill D."/>
            <person name="Romine M.F."/>
            <person name="Richardson P."/>
        </authorList>
    </citation>
    <scope>NUCLEOTIDE SEQUENCE [LARGE SCALE GENOMIC DNA]</scope>
    <source>
        <strain evidence="4">ATCC 700278 / DSM 12444 / CCUG 56034 / CIP 105152 / NBRC 16084 / F199</strain>
    </source>
</reference>
<proteinExistence type="predicted"/>
<dbReference type="AlphaFoldDB" id="Q2G7F7"/>
<accession>Q2G7F7</accession>
<feature type="region of interest" description="Disordered" evidence="1">
    <location>
        <begin position="1"/>
        <end position="39"/>
    </location>
</feature>
<protein>
    <submittedName>
        <fullName evidence="3">Uncharacterized protein</fullName>
    </submittedName>
</protein>
<feature type="transmembrane region" description="Helical" evidence="2">
    <location>
        <begin position="241"/>
        <end position="261"/>
    </location>
</feature>
<keyword evidence="4" id="KW-1185">Reference proteome</keyword>
<evidence type="ECO:0000256" key="2">
    <source>
        <dbReference type="SAM" id="Phobius"/>
    </source>
</evidence>
<dbReference type="STRING" id="279238.Saro_1776"/>
<organism evidence="3 4">
    <name type="scientific">Novosphingobium aromaticivorans (strain ATCC 700278 / DSM 12444 / CCUG 56034 / CIP 105152 / NBRC 16084 / F199)</name>
    <dbReference type="NCBI Taxonomy" id="279238"/>
    <lineage>
        <taxon>Bacteria</taxon>
        <taxon>Pseudomonadati</taxon>
        <taxon>Pseudomonadota</taxon>
        <taxon>Alphaproteobacteria</taxon>
        <taxon>Sphingomonadales</taxon>
        <taxon>Sphingomonadaceae</taxon>
        <taxon>Novosphingobium</taxon>
    </lineage>
</organism>
<evidence type="ECO:0000313" key="3">
    <source>
        <dbReference type="EMBL" id="ABD26216.1"/>
    </source>
</evidence>
<gene>
    <name evidence="3" type="ordered locus">Saro_1776</name>
</gene>
<dbReference type="HOGENOM" id="CLU_1049026_0_0_5"/>
<sequence>MNRQPPGRTFGSKRLSKPIGSHCWEGGQQGTGRTGPWGKWRASFHLSQPGRPPRSFRTLRGGAATFFFLRAAALLVAALFAIAATSPATAHALPPATATINLVGDRAYVAAAVPLEMVPRVDTNRDGLIDAREAEVSGAAFEEALLSRLWLRTASGNASFVFAFTPGDTEPSPYVVVMAGFQLRDSSGPLTVRTRLGSEALPVQFKVSRGKELENLTVSASDETHTFLTSGTYQTARDRKVFVVIVVLAGTLTILAVLLLLSGRR</sequence>
<dbReference type="Proteomes" id="UP000009134">
    <property type="component" value="Chromosome"/>
</dbReference>
<keyword evidence="2" id="KW-0472">Membrane</keyword>